<proteinExistence type="inferred from homology"/>
<evidence type="ECO:0000256" key="5">
    <source>
        <dbReference type="ARBA" id="ARBA00022821"/>
    </source>
</evidence>
<dbReference type="Pfam" id="PF00931">
    <property type="entry name" value="NB-ARC"/>
    <property type="match status" value="1"/>
</dbReference>
<accession>A0AAD8WGC8</accession>
<dbReference type="InterPro" id="IPR002182">
    <property type="entry name" value="NB-ARC"/>
</dbReference>
<protein>
    <recommendedName>
        <fullName evidence="10">NB-ARC domain-containing protein</fullName>
    </recommendedName>
</protein>
<dbReference type="Gene3D" id="3.40.50.300">
    <property type="entry name" value="P-loop containing nucleotide triphosphate hydrolases"/>
    <property type="match status" value="1"/>
</dbReference>
<feature type="domain" description="Disease resistance N-terminal" evidence="7">
    <location>
        <begin position="3"/>
        <end position="45"/>
    </location>
</feature>
<dbReference type="EMBL" id="JAUUTY010000003">
    <property type="protein sequence ID" value="KAK1661612.1"/>
    <property type="molecule type" value="Genomic_DNA"/>
</dbReference>
<evidence type="ECO:0000313" key="9">
    <source>
        <dbReference type="Proteomes" id="UP001231189"/>
    </source>
</evidence>
<evidence type="ECO:0000256" key="3">
    <source>
        <dbReference type="ARBA" id="ARBA00022737"/>
    </source>
</evidence>
<organism evidence="8 9">
    <name type="scientific">Lolium multiflorum</name>
    <name type="common">Italian ryegrass</name>
    <name type="synonym">Lolium perenne subsp. multiflorum</name>
    <dbReference type="NCBI Taxonomy" id="4521"/>
    <lineage>
        <taxon>Eukaryota</taxon>
        <taxon>Viridiplantae</taxon>
        <taxon>Streptophyta</taxon>
        <taxon>Embryophyta</taxon>
        <taxon>Tracheophyta</taxon>
        <taxon>Spermatophyta</taxon>
        <taxon>Magnoliopsida</taxon>
        <taxon>Liliopsida</taxon>
        <taxon>Poales</taxon>
        <taxon>Poaceae</taxon>
        <taxon>BOP clade</taxon>
        <taxon>Pooideae</taxon>
        <taxon>Poodae</taxon>
        <taxon>Poeae</taxon>
        <taxon>Poeae Chloroplast Group 2 (Poeae type)</taxon>
        <taxon>Loliodinae</taxon>
        <taxon>Loliinae</taxon>
        <taxon>Lolium</taxon>
    </lineage>
</organism>
<dbReference type="PANTHER" id="PTHR19338:SF42">
    <property type="entry name" value="RX N-TERMINAL DOMAIN-CONTAINING PROTEIN"/>
    <property type="match status" value="1"/>
</dbReference>
<evidence type="ECO:0000256" key="1">
    <source>
        <dbReference type="ARBA" id="ARBA00008894"/>
    </source>
</evidence>
<keyword evidence="3" id="KW-0677">Repeat</keyword>
<dbReference type="InterPro" id="IPR038005">
    <property type="entry name" value="RX-like_CC"/>
</dbReference>
<reference evidence="8" key="1">
    <citation type="submission" date="2023-07" db="EMBL/GenBank/DDBJ databases">
        <title>A chromosome-level genome assembly of Lolium multiflorum.</title>
        <authorList>
            <person name="Chen Y."/>
            <person name="Copetti D."/>
            <person name="Kolliker R."/>
            <person name="Studer B."/>
        </authorList>
    </citation>
    <scope>NUCLEOTIDE SEQUENCE</scope>
    <source>
        <strain evidence="8">02402/16</strain>
        <tissue evidence="8">Leaf</tissue>
    </source>
</reference>
<evidence type="ECO:0000313" key="8">
    <source>
        <dbReference type="EMBL" id="KAK1661612.1"/>
    </source>
</evidence>
<evidence type="ECO:0008006" key="10">
    <source>
        <dbReference type="Google" id="ProtNLM"/>
    </source>
</evidence>
<dbReference type="PANTHER" id="PTHR19338">
    <property type="entry name" value="TRANSLOCASE OF INNER MITOCHONDRIAL MEMBRANE 13 HOMOLOG"/>
    <property type="match status" value="1"/>
</dbReference>
<feature type="domain" description="NB-ARC" evidence="6">
    <location>
        <begin position="141"/>
        <end position="226"/>
    </location>
</feature>
<keyword evidence="9" id="KW-1185">Reference proteome</keyword>
<evidence type="ECO:0000256" key="4">
    <source>
        <dbReference type="ARBA" id="ARBA00022741"/>
    </source>
</evidence>
<comment type="similarity">
    <text evidence="1">Belongs to the disease resistance NB-LRR family.</text>
</comment>
<evidence type="ECO:0000259" key="6">
    <source>
        <dbReference type="Pfam" id="PF00931"/>
    </source>
</evidence>
<comment type="caution">
    <text evidence="8">The sequence shown here is derived from an EMBL/GenBank/DDBJ whole genome shotgun (WGS) entry which is preliminary data.</text>
</comment>
<keyword evidence="4" id="KW-0547">Nucleotide-binding</keyword>
<evidence type="ECO:0000256" key="2">
    <source>
        <dbReference type="ARBA" id="ARBA00022614"/>
    </source>
</evidence>
<dbReference type="SUPFAM" id="SSF52540">
    <property type="entry name" value="P-loop containing nucleoside triphosphate hydrolases"/>
    <property type="match status" value="1"/>
</dbReference>
<dbReference type="CDD" id="cd14798">
    <property type="entry name" value="RX-CC_like"/>
    <property type="match status" value="1"/>
</dbReference>
<dbReference type="InterPro" id="IPR041118">
    <property type="entry name" value="Rx_N"/>
</dbReference>
<evidence type="ECO:0000259" key="7">
    <source>
        <dbReference type="Pfam" id="PF18052"/>
    </source>
</evidence>
<dbReference type="Proteomes" id="UP001231189">
    <property type="component" value="Unassembled WGS sequence"/>
</dbReference>
<dbReference type="Gene3D" id="1.20.5.4130">
    <property type="match status" value="1"/>
</dbReference>
<dbReference type="AlphaFoldDB" id="A0AAD8WGC8"/>
<dbReference type="Pfam" id="PF18052">
    <property type="entry name" value="Rx_N"/>
    <property type="match status" value="1"/>
</dbReference>
<dbReference type="GO" id="GO:0006952">
    <property type="term" value="P:defense response"/>
    <property type="evidence" value="ECO:0007669"/>
    <property type="project" value="UniProtKB-KW"/>
</dbReference>
<keyword evidence="5" id="KW-0611">Plant defense</keyword>
<keyword evidence="2" id="KW-0433">Leucine-rich repeat</keyword>
<dbReference type="InterPro" id="IPR027417">
    <property type="entry name" value="P-loop_NTPase"/>
</dbReference>
<dbReference type="GO" id="GO:0043531">
    <property type="term" value="F:ADP binding"/>
    <property type="evidence" value="ECO:0007669"/>
    <property type="project" value="InterPro"/>
</dbReference>
<name>A0AAD8WGC8_LOLMU</name>
<sequence>MKMSEEEDPDVQDKVWMSEVRELSYDMEDCIDDFMLSVDDKDAKPDGFIEKMKHSLGKLGKMKARRRIGNEIHELKKQITDMACRNQRYKTHQAYASTKNATVDTRSLAIFVHASKLVGIDEPKAEVIKLLIEEDKQAPMQQQPKIVSVVGPGGMGKTTIANQVYQELKGQFKCRAFSSVSRNPNMINILRTILSQVSNQCYGNTEEGSVQQLIMNINQFLLDKRSASTASAGRVRHRCSQPQPPPIANRPTYAIWHEPAAPL</sequence>
<gene>
    <name evidence="8" type="ORF">QYE76_049771</name>
</gene>